<evidence type="ECO:0000313" key="1">
    <source>
        <dbReference type="EMBL" id="TDF91916.1"/>
    </source>
</evidence>
<protein>
    <submittedName>
        <fullName evidence="1">Uncharacterized protein</fullName>
    </submittedName>
</protein>
<gene>
    <name evidence="1" type="ORF">E1809_19460</name>
</gene>
<dbReference type="AlphaFoldDB" id="A0A4R5KA71"/>
<name>A0A4R5KA71_9MICC</name>
<sequence>MPAGRAADWRRSRTLPSAYPPGVGLGRDFPGFGGVPQPVGHGVAEQILRRTTPVEARFFYFPETVLEFFSLLRRKEKR</sequence>
<proteinExistence type="predicted"/>
<keyword evidence="2" id="KW-1185">Reference proteome</keyword>
<comment type="caution">
    <text evidence="1">The sequence shown here is derived from an EMBL/GenBank/DDBJ whole genome shotgun (WGS) entry which is preliminary data.</text>
</comment>
<dbReference type="RefSeq" id="WP_133205896.1">
    <property type="nucleotide sequence ID" value="NZ_SMRU01000026.1"/>
</dbReference>
<dbReference type="EMBL" id="SMRU01000026">
    <property type="protein sequence ID" value="TDF91916.1"/>
    <property type="molecule type" value="Genomic_DNA"/>
</dbReference>
<reference evidence="1 2" key="1">
    <citation type="submission" date="2019-03" db="EMBL/GenBank/DDBJ databases">
        <title>Whole genome sequence of Arthrobacter sp JH1-1.</title>
        <authorList>
            <person name="Trinh H.N."/>
        </authorList>
    </citation>
    <scope>NUCLEOTIDE SEQUENCE [LARGE SCALE GENOMIC DNA]</scope>
    <source>
        <strain evidence="1 2">JH1-1</strain>
    </source>
</reference>
<accession>A0A4R5KA71</accession>
<evidence type="ECO:0000313" key="2">
    <source>
        <dbReference type="Proteomes" id="UP000295511"/>
    </source>
</evidence>
<organism evidence="1 2">
    <name type="scientific">Arthrobacter terricola</name>
    <dbReference type="NCBI Taxonomy" id="2547396"/>
    <lineage>
        <taxon>Bacteria</taxon>
        <taxon>Bacillati</taxon>
        <taxon>Actinomycetota</taxon>
        <taxon>Actinomycetes</taxon>
        <taxon>Micrococcales</taxon>
        <taxon>Micrococcaceae</taxon>
        <taxon>Arthrobacter</taxon>
    </lineage>
</organism>
<dbReference type="Proteomes" id="UP000295511">
    <property type="component" value="Unassembled WGS sequence"/>
</dbReference>